<dbReference type="Gene3D" id="3.40.50.2000">
    <property type="entry name" value="Glycogen Phosphorylase B"/>
    <property type="match status" value="1"/>
</dbReference>
<evidence type="ECO:0000256" key="1">
    <source>
        <dbReference type="ARBA" id="ARBA00022679"/>
    </source>
</evidence>
<proteinExistence type="predicted"/>
<gene>
    <name evidence="3" type="ORF">N825_01190</name>
</gene>
<evidence type="ECO:0000259" key="2">
    <source>
        <dbReference type="Pfam" id="PF00534"/>
    </source>
</evidence>
<dbReference type="EMBL" id="AVFL01000001">
    <property type="protein sequence ID" value="EWY42832.1"/>
    <property type="molecule type" value="Genomic_DNA"/>
</dbReference>
<comment type="caution">
    <text evidence="3">The sequence shown here is derived from an EMBL/GenBank/DDBJ whole genome shotgun (WGS) entry which is preliminary data.</text>
</comment>
<dbReference type="AlphaFoldDB" id="W9HDQ8"/>
<dbReference type="Pfam" id="PF00534">
    <property type="entry name" value="Glycos_transf_1"/>
    <property type="match status" value="1"/>
</dbReference>
<keyword evidence="1" id="KW-0808">Transferase</keyword>
<dbReference type="GO" id="GO:0016757">
    <property type="term" value="F:glycosyltransferase activity"/>
    <property type="evidence" value="ECO:0007669"/>
    <property type="project" value="InterPro"/>
</dbReference>
<reference evidence="3 4" key="1">
    <citation type="submission" date="2013-08" db="EMBL/GenBank/DDBJ databases">
        <title>The genome sequence of Skermanella stibiiresistens.</title>
        <authorList>
            <person name="Zhu W."/>
            <person name="Wang G."/>
        </authorList>
    </citation>
    <scope>NUCLEOTIDE SEQUENCE [LARGE SCALE GENOMIC DNA]</scope>
    <source>
        <strain evidence="3 4">SB22</strain>
    </source>
</reference>
<dbReference type="GO" id="GO:0009103">
    <property type="term" value="P:lipopolysaccharide biosynthetic process"/>
    <property type="evidence" value="ECO:0007669"/>
    <property type="project" value="TreeGrafter"/>
</dbReference>
<dbReference type="SUPFAM" id="SSF53756">
    <property type="entry name" value="UDP-Glycosyltransferase/glycogen phosphorylase"/>
    <property type="match status" value="1"/>
</dbReference>
<evidence type="ECO:0000313" key="4">
    <source>
        <dbReference type="Proteomes" id="UP000019486"/>
    </source>
</evidence>
<dbReference type="CDD" id="cd03801">
    <property type="entry name" value="GT4_PimA-like"/>
    <property type="match status" value="1"/>
</dbReference>
<dbReference type="InterPro" id="IPR001296">
    <property type="entry name" value="Glyco_trans_1"/>
</dbReference>
<sequence>MFDVLTECGFEVVLIGEHFDDVTLAKGRTMTVDEAIKWHDFAILIYHHSIIWEKGETLLRLSPSRLLMKYHNITPADFFADYSPNYWSMCATGREQTARLVALFDRPHRFMADSIFNATELVEAGANPERITIVPPFTHVNTMMSDHAARPLPAVPYTVLFVGRIAPNKGHMILINTIHAYLLTIGPGIKLRIVGGQDENLLGYRERIVNHAAELGVLDHIEFLEQVSPETLRGLFADSSLFLCTSEHEGFCVPIIEAQASGLPVVSVNSTAIGETAGLGQILLDPPRSFQDYAFFARMIHDVCTNERLRRNVIAKGRRNVLSRFTKPVTADLFINALAPVFEELA</sequence>
<feature type="domain" description="Glycosyl transferase family 1" evidence="2">
    <location>
        <begin position="152"/>
        <end position="319"/>
    </location>
</feature>
<organism evidence="3 4">
    <name type="scientific">Skermanella stibiiresistens SB22</name>
    <dbReference type="NCBI Taxonomy" id="1385369"/>
    <lineage>
        <taxon>Bacteria</taxon>
        <taxon>Pseudomonadati</taxon>
        <taxon>Pseudomonadota</taxon>
        <taxon>Alphaproteobacteria</taxon>
        <taxon>Rhodospirillales</taxon>
        <taxon>Azospirillaceae</taxon>
        <taxon>Skermanella</taxon>
    </lineage>
</organism>
<keyword evidence="4" id="KW-1185">Reference proteome</keyword>
<dbReference type="PANTHER" id="PTHR46401">
    <property type="entry name" value="GLYCOSYLTRANSFERASE WBBK-RELATED"/>
    <property type="match status" value="1"/>
</dbReference>
<name>W9HDQ8_9PROT</name>
<dbReference type="PANTHER" id="PTHR46401:SF2">
    <property type="entry name" value="GLYCOSYLTRANSFERASE WBBK-RELATED"/>
    <property type="match status" value="1"/>
</dbReference>
<protein>
    <recommendedName>
        <fullName evidence="2">Glycosyl transferase family 1 domain-containing protein</fullName>
    </recommendedName>
</protein>
<dbReference type="STRING" id="1385369.N825_01190"/>
<evidence type="ECO:0000313" key="3">
    <source>
        <dbReference type="EMBL" id="EWY42832.1"/>
    </source>
</evidence>
<dbReference type="Proteomes" id="UP000019486">
    <property type="component" value="Unassembled WGS sequence"/>
</dbReference>
<accession>W9HDQ8</accession>